<organism evidence="3 4">
    <name type="scientific">Caenorhabditis elegans</name>
    <dbReference type="NCBI Taxonomy" id="6239"/>
    <lineage>
        <taxon>Eukaryota</taxon>
        <taxon>Metazoa</taxon>
        <taxon>Ecdysozoa</taxon>
        <taxon>Nematoda</taxon>
        <taxon>Chromadorea</taxon>
        <taxon>Rhabditida</taxon>
        <taxon>Rhabditina</taxon>
        <taxon>Rhabditomorpha</taxon>
        <taxon>Rhabditoidea</taxon>
        <taxon>Rhabditidae</taxon>
        <taxon>Peloderinae</taxon>
        <taxon>Caenorhabditis</taxon>
    </lineage>
</organism>
<dbReference type="InterPro" id="IPR001611">
    <property type="entry name" value="Leu-rich_rpt"/>
</dbReference>
<dbReference type="PANTHER" id="PTHR48051:SF1">
    <property type="entry name" value="RAS SUPPRESSOR PROTEIN 1"/>
    <property type="match status" value="1"/>
</dbReference>
<evidence type="ECO:0000256" key="1">
    <source>
        <dbReference type="ARBA" id="ARBA00022614"/>
    </source>
</evidence>
<dbReference type="SUPFAM" id="SSF52075">
    <property type="entry name" value="Outer arm dynein light chain 1"/>
    <property type="match status" value="1"/>
</dbReference>
<dbReference type="EMBL" id="BX284604">
    <property type="protein sequence ID" value="CAB01231.1"/>
    <property type="molecule type" value="Genomic_DNA"/>
</dbReference>
<dbReference type="KEGG" id="cel:CELE_K08E7.8"/>
<dbReference type="PIR" id="T23475">
    <property type="entry name" value="T23475"/>
</dbReference>
<evidence type="ECO:0000313" key="5">
    <source>
        <dbReference type="WormBase" id="K08E7.8a"/>
    </source>
</evidence>
<sequence length="176" mass="19598">MSIVMSAGKGVTQVVERCEAAKESGFLDLSSCQLMYMADAVYMLIKGYEITKVSIQDNGFKKFPKKFVIKFPTATILNMANNEISEIPEEVATWTSLKGLNAAKNKISKFPEPFLQLKNLIYLDLNGNQLEEIDVDLFYSSLPALIKLNLSGNEGLGDETKKKLKALKPEKLDLIL</sequence>
<gene>
    <name evidence="3" type="ORF">CELE_K08E7.8</name>
    <name evidence="3 5" type="ORF">K08E7.8</name>
</gene>
<reference evidence="3 4" key="1">
    <citation type="journal article" date="1998" name="Science">
        <title>Genome sequence of the nematode C. elegans: a platform for investigating biology.</title>
        <authorList>
            <consortium name="The C. elegans sequencing consortium"/>
            <person name="Sulson J.E."/>
            <person name="Waterston R."/>
        </authorList>
    </citation>
    <scope>NUCLEOTIDE SEQUENCE [LARGE SCALE GENOMIC DNA]</scope>
    <source>
        <strain evidence="3 4">Bristol N2</strain>
    </source>
</reference>
<dbReference type="STRING" id="6239.K08E7.8a.1"/>
<dbReference type="InParanoid" id="Q21347"/>
<dbReference type="PROSITE" id="PS51450">
    <property type="entry name" value="LRR"/>
    <property type="match status" value="1"/>
</dbReference>
<keyword evidence="4" id="KW-1185">Reference proteome</keyword>
<accession>Q21347</accession>
<dbReference type="GeneID" id="178213"/>
<evidence type="ECO:0007829" key="6">
    <source>
        <dbReference type="PeptideAtlas" id="Q21347"/>
    </source>
</evidence>
<dbReference type="RefSeq" id="NP_001040969.1">
    <property type="nucleotide sequence ID" value="NM_001047504.4"/>
</dbReference>
<dbReference type="eggNOG" id="KOG4579">
    <property type="taxonomic scope" value="Eukaryota"/>
</dbReference>
<dbReference type="PhylomeDB" id="Q21347"/>
<keyword evidence="1" id="KW-0433">Leucine-rich repeat</keyword>
<dbReference type="CTD" id="178213"/>
<evidence type="ECO:0000256" key="2">
    <source>
        <dbReference type="ARBA" id="ARBA00022737"/>
    </source>
</evidence>
<evidence type="ECO:0000313" key="3">
    <source>
        <dbReference type="EMBL" id="CAB01231.1"/>
    </source>
</evidence>
<keyword evidence="6" id="KW-1267">Proteomics identification</keyword>
<dbReference type="PaxDb" id="6239-K08E7.8a"/>
<dbReference type="PeptideAtlas" id="Q21347"/>
<dbReference type="OMA" id="MADAVYM"/>
<dbReference type="Pfam" id="PF13855">
    <property type="entry name" value="LRR_8"/>
    <property type="match status" value="1"/>
</dbReference>
<protein>
    <submittedName>
        <fullName evidence="3">Leucine-rich repeat domain-containing protein</fullName>
    </submittedName>
</protein>
<proteinExistence type="evidence at protein level"/>
<evidence type="ECO:0000313" key="4">
    <source>
        <dbReference type="Proteomes" id="UP000001940"/>
    </source>
</evidence>
<dbReference type="HOGENOM" id="CLU_070683_0_1_1"/>
<dbReference type="InterPro" id="IPR032675">
    <property type="entry name" value="LRR_dom_sf"/>
</dbReference>
<dbReference type="ExpressionAtlas" id="Q21347">
    <property type="expression patterns" value="baseline and differential"/>
</dbReference>
<dbReference type="OrthoDB" id="1060944at2759"/>
<keyword evidence="2" id="KW-0677">Repeat</keyword>
<dbReference type="UCSC" id="K08E7.8a">
    <property type="organism name" value="c. elegans"/>
</dbReference>
<dbReference type="Gene3D" id="3.80.10.10">
    <property type="entry name" value="Ribonuclease Inhibitor"/>
    <property type="match status" value="1"/>
</dbReference>
<dbReference type="InterPro" id="IPR050216">
    <property type="entry name" value="LRR_domain-containing"/>
</dbReference>
<dbReference type="WormBase" id="K08E7.8a">
    <property type="protein sequence ID" value="CE11930"/>
    <property type="gene ID" value="WBGene00010675"/>
</dbReference>
<dbReference type="Proteomes" id="UP000001940">
    <property type="component" value="Chromosome IV"/>
</dbReference>
<dbReference type="AlphaFoldDB" id="Q21347"/>
<dbReference type="Bgee" id="WBGene00010675">
    <property type="expression patterns" value="Expressed in larva and 3 other cell types or tissues"/>
</dbReference>
<name>Q21347_CAEEL</name>
<dbReference type="AGR" id="WB:WBGene00010675"/>
<dbReference type="SMR" id="Q21347"/>
<dbReference type="PANTHER" id="PTHR48051">
    <property type="match status" value="1"/>
</dbReference>